<protein>
    <submittedName>
        <fullName evidence="1">Uncharacterized protein</fullName>
    </submittedName>
</protein>
<sequence>MLPKDDDDSTNEDAISHMYYFIRMIRFCNIASRVTSFELPRSKASMEQMLIVLESLEHDLMEWEHDIPWNFCMRGRFGPPATEQSLMTVRQRKMLGLSRFHLSSLMYRPFVGSELTSVREREFCFRMSEMHAQGMVALFKEPHRSGRHILDEFPWWQMTPYLIHASSLFFVSEIYPRYIGVTFVQGNRPRPEEARASAEECLKPVGGLQVGQVGSAEVK</sequence>
<accession>A0ACD1GWG1</accession>
<gene>
    <name evidence="1" type="ORF">BO66DRAFT_443014</name>
</gene>
<name>A0ACD1GWG1_9EURO</name>
<organism evidence="1 2">
    <name type="scientific">Aspergillus aculeatinus CBS 121060</name>
    <dbReference type="NCBI Taxonomy" id="1448322"/>
    <lineage>
        <taxon>Eukaryota</taxon>
        <taxon>Fungi</taxon>
        <taxon>Dikarya</taxon>
        <taxon>Ascomycota</taxon>
        <taxon>Pezizomycotina</taxon>
        <taxon>Eurotiomycetes</taxon>
        <taxon>Eurotiomycetidae</taxon>
        <taxon>Eurotiales</taxon>
        <taxon>Aspergillaceae</taxon>
        <taxon>Aspergillus</taxon>
        <taxon>Aspergillus subgen. Circumdati</taxon>
    </lineage>
</organism>
<evidence type="ECO:0000313" key="2">
    <source>
        <dbReference type="Proteomes" id="UP000249661"/>
    </source>
</evidence>
<reference evidence="1" key="1">
    <citation type="submission" date="2018-02" db="EMBL/GenBank/DDBJ databases">
        <title>The genomes of Aspergillus section Nigri reveals drivers in fungal speciation.</title>
        <authorList>
            <consortium name="DOE Joint Genome Institute"/>
            <person name="Vesth T.C."/>
            <person name="Nybo J."/>
            <person name="Theobald S."/>
            <person name="Brandl J."/>
            <person name="Frisvad J.C."/>
            <person name="Nielsen K.F."/>
            <person name="Lyhne E.K."/>
            <person name="Kogle M.E."/>
            <person name="Kuo A."/>
            <person name="Riley R."/>
            <person name="Clum A."/>
            <person name="Nolan M."/>
            <person name="Lipzen A."/>
            <person name="Salamov A."/>
            <person name="Henrissat B."/>
            <person name="Wiebenga A."/>
            <person name="De vries R.P."/>
            <person name="Grigoriev I.V."/>
            <person name="Mortensen U.H."/>
            <person name="Andersen M.R."/>
            <person name="Baker S.E."/>
        </authorList>
    </citation>
    <scope>NUCLEOTIDE SEQUENCE</scope>
    <source>
        <strain evidence="1">CBS 121060</strain>
    </source>
</reference>
<keyword evidence="2" id="KW-1185">Reference proteome</keyword>
<dbReference type="Proteomes" id="UP000249661">
    <property type="component" value="Unassembled WGS sequence"/>
</dbReference>
<evidence type="ECO:0000313" key="1">
    <source>
        <dbReference type="EMBL" id="RAH65476.1"/>
    </source>
</evidence>
<dbReference type="EMBL" id="KZ824995">
    <property type="protein sequence ID" value="RAH65476.1"/>
    <property type="molecule type" value="Genomic_DNA"/>
</dbReference>
<proteinExistence type="predicted"/>